<dbReference type="RefSeq" id="WP_378178313.1">
    <property type="nucleotide sequence ID" value="NZ_JBHTCR010000004.1"/>
</dbReference>
<feature type="region of interest" description="Disordered" evidence="1">
    <location>
        <begin position="234"/>
        <end position="273"/>
    </location>
</feature>
<evidence type="ECO:0000313" key="3">
    <source>
        <dbReference type="EMBL" id="MFC7347212.1"/>
    </source>
</evidence>
<name>A0ABW2LX93_9FLAO</name>
<feature type="signal peptide" evidence="2">
    <location>
        <begin position="1"/>
        <end position="20"/>
    </location>
</feature>
<keyword evidence="4" id="KW-1185">Reference proteome</keyword>
<sequence length="534" mass="58161">MRKKLLFRLCLILMVTFAISSCRTDQFPEQEKYNNSSKFQLTSKRISLNESKHKSSLFPELEKAKAGIKTFTENNLQGKGTYYGNDFIIDTDDVIYIENGPNYHTYTFRITRSNAPANAPVENLLLTPLPDGTYKEFLVRYNLTESERVKILNDEFVDTKNKTEIVELSTGNASNILGKYQSCSYETVTISVSCASGDHMPGQKGCTLTGNNRAKSYSMVALVCTGVDDGGGGGGGPISGPGSGGGGGEPCTDCPPGHPSEPCTAPEVPTGPLEPSLDPSIGGGCGSGIPTQSNLPLPDRTTPCEKTKKVLENTEVQTNVNTLKEQSKIKDDQPNYGEKAFKLNADGSAVSPIIVGDEHSAELGYVENYTSFYHNHTPKGIKIHSPPDIYMLFKFIAAQPVGTSVSTSFGGMVGSNECASGCPDGYEYSNFIIRFGGTYDEAIAIKNRNYTKADLDNLMDEFGKFERKLRNKSGYSSQNGNFLSFKGLEELFFNALDEMNIDKNKIILQRIDKNGTVYNVTLDASGKPIETPCP</sequence>
<keyword evidence="2" id="KW-0732">Signal</keyword>
<evidence type="ECO:0000256" key="2">
    <source>
        <dbReference type="SAM" id="SignalP"/>
    </source>
</evidence>
<evidence type="ECO:0000256" key="1">
    <source>
        <dbReference type="SAM" id="MobiDB-lite"/>
    </source>
</evidence>
<dbReference type="Proteomes" id="UP001596550">
    <property type="component" value="Unassembled WGS sequence"/>
</dbReference>
<evidence type="ECO:0000313" key="4">
    <source>
        <dbReference type="Proteomes" id="UP001596550"/>
    </source>
</evidence>
<organism evidence="3 4">
    <name type="scientific">Chryseobacterium zhengzhouense</name>
    <dbReference type="NCBI Taxonomy" id="1636086"/>
    <lineage>
        <taxon>Bacteria</taxon>
        <taxon>Pseudomonadati</taxon>
        <taxon>Bacteroidota</taxon>
        <taxon>Flavobacteriia</taxon>
        <taxon>Flavobacteriales</taxon>
        <taxon>Weeksellaceae</taxon>
        <taxon>Chryseobacterium group</taxon>
        <taxon>Chryseobacterium</taxon>
    </lineage>
</organism>
<comment type="caution">
    <text evidence="3">The sequence shown here is derived from an EMBL/GenBank/DDBJ whole genome shotgun (WGS) entry which is preliminary data.</text>
</comment>
<accession>A0ABW2LX93</accession>
<gene>
    <name evidence="3" type="ORF">ACFQO9_10830</name>
</gene>
<feature type="chain" id="PRO_5045693234" evidence="2">
    <location>
        <begin position="21"/>
        <end position="534"/>
    </location>
</feature>
<reference evidence="4" key="1">
    <citation type="journal article" date="2019" name="Int. J. Syst. Evol. Microbiol.">
        <title>The Global Catalogue of Microorganisms (GCM) 10K type strain sequencing project: providing services to taxonomists for standard genome sequencing and annotation.</title>
        <authorList>
            <consortium name="The Broad Institute Genomics Platform"/>
            <consortium name="The Broad Institute Genome Sequencing Center for Infectious Disease"/>
            <person name="Wu L."/>
            <person name="Ma J."/>
        </authorList>
    </citation>
    <scope>NUCLEOTIDE SEQUENCE [LARGE SCALE GENOMIC DNA]</scope>
    <source>
        <strain evidence="4">CCUG 54781</strain>
    </source>
</reference>
<dbReference type="EMBL" id="JBHTCR010000004">
    <property type="protein sequence ID" value="MFC7347212.1"/>
    <property type="molecule type" value="Genomic_DNA"/>
</dbReference>
<protein>
    <submittedName>
        <fullName evidence="3">Uncharacterized protein</fullName>
    </submittedName>
</protein>
<feature type="compositionally biased region" description="Gly residues" evidence="1">
    <location>
        <begin position="234"/>
        <end position="249"/>
    </location>
</feature>
<dbReference type="PROSITE" id="PS51257">
    <property type="entry name" value="PROKAR_LIPOPROTEIN"/>
    <property type="match status" value="1"/>
</dbReference>
<proteinExistence type="predicted"/>